<dbReference type="InterPro" id="IPR036291">
    <property type="entry name" value="NAD(P)-bd_dom_sf"/>
</dbReference>
<dbReference type="EMBL" id="NVUS01000011">
    <property type="protein sequence ID" value="PCJ00605.1"/>
    <property type="molecule type" value="Genomic_DNA"/>
</dbReference>
<dbReference type="Pfam" id="PF00106">
    <property type="entry name" value="adh_short"/>
    <property type="match status" value="1"/>
</dbReference>
<accession>A0A2A4Z0U7</accession>
<comment type="caution">
    <text evidence="1">The sequence shown here is derived from an EMBL/GenBank/DDBJ whole genome shotgun (WGS) entry which is preliminary data.</text>
</comment>
<organism evidence="1">
    <name type="scientific">OCS116 cluster bacterium</name>
    <dbReference type="NCBI Taxonomy" id="2030921"/>
    <lineage>
        <taxon>Bacteria</taxon>
        <taxon>Pseudomonadati</taxon>
        <taxon>Pseudomonadota</taxon>
        <taxon>Alphaproteobacteria</taxon>
        <taxon>OCS116 cluster</taxon>
    </lineage>
</organism>
<gene>
    <name evidence="1" type="ORF">COB13_09565</name>
</gene>
<proteinExistence type="predicted"/>
<protein>
    <submittedName>
        <fullName evidence="1">Oxidoreductase</fullName>
    </submittedName>
</protein>
<reference key="1">
    <citation type="submission" date="2017-08" db="EMBL/GenBank/DDBJ databases">
        <title>A dynamic microbial community with high functional redundancy inhabits the cold, oxic subseafloor aquifer.</title>
        <authorList>
            <person name="Tully B.J."/>
            <person name="Wheat C.G."/>
            <person name="Glazer B.T."/>
            <person name="Huber J.A."/>
        </authorList>
    </citation>
    <scope>NUCLEOTIDE SEQUENCE [LARGE SCALE GENOMIC DNA]</scope>
</reference>
<dbReference type="Gene3D" id="3.40.50.720">
    <property type="entry name" value="NAD(P)-binding Rossmann-like Domain"/>
    <property type="match status" value="1"/>
</dbReference>
<evidence type="ECO:0000313" key="1">
    <source>
        <dbReference type="EMBL" id="PCJ00605.1"/>
    </source>
</evidence>
<dbReference type="PANTHER" id="PTHR43976:SF9">
    <property type="entry name" value="OXIDOREDUCTASE"/>
    <property type="match status" value="1"/>
</dbReference>
<dbReference type="AlphaFoldDB" id="A0A2A4Z0U7"/>
<dbReference type="PRINTS" id="PR00081">
    <property type="entry name" value="GDHRDH"/>
</dbReference>
<dbReference type="PANTHER" id="PTHR43976">
    <property type="entry name" value="SHORT CHAIN DEHYDROGENASE"/>
    <property type="match status" value="1"/>
</dbReference>
<dbReference type="InterPro" id="IPR002347">
    <property type="entry name" value="SDR_fam"/>
</dbReference>
<name>A0A2A4Z0U7_9PROT</name>
<reference evidence="1" key="2">
    <citation type="journal article" date="2018" name="ISME J.">
        <title>A dynamic microbial community with high functional redundancy inhabits the cold, oxic subseafloor aquifer.</title>
        <authorList>
            <person name="Tully B.J."/>
            <person name="Wheat C.G."/>
            <person name="Glazer B.T."/>
            <person name="Huber J.A."/>
        </authorList>
    </citation>
    <scope>NUCLEOTIDE SEQUENCE</scope>
    <source>
        <strain evidence="1">NORP83</strain>
    </source>
</reference>
<dbReference type="SUPFAM" id="SSF51735">
    <property type="entry name" value="NAD(P)-binding Rossmann-fold domains"/>
    <property type="match status" value="1"/>
</dbReference>
<sequence length="298" mass="31975">MKKIILITGTSSGFGKMAAETLAQAGHLVYGSMRDIKGRNKANKAASDQYSVDNKVFLNTLELDVCDQTSIDAAVTQIIEQQDKIDVIIHNAGHLMVGPTEAFSPEEILHLYDVNVAGTQRVNRAVLPHMREAGEGLVVWIGSSSTSGGTPPYLAPYFAAKAGMDALAVSYSAELSRWGIETSIIVPGAFTKGTNHFQNAGHPKDEACVEAYAKGPTSNILEIAIPALAALEPADADPQEVASAILDVVNIDHGKRPFRVHIDPIGDGAEEVDKIKDRIQAEMLRRIGLEDLLKPAIK</sequence>
<dbReference type="InterPro" id="IPR051911">
    <property type="entry name" value="SDR_oxidoreductase"/>
</dbReference>
<dbReference type="CDD" id="cd05374">
    <property type="entry name" value="17beta-HSD-like_SDR_c"/>
    <property type="match status" value="1"/>
</dbReference>